<reference evidence="1" key="1">
    <citation type="submission" date="2020-04" db="EMBL/GenBank/DDBJ databases">
        <authorList>
            <person name="Chiriac C."/>
            <person name="Salcher M."/>
            <person name="Ghai R."/>
            <person name="Kavagutti S V."/>
        </authorList>
    </citation>
    <scope>NUCLEOTIDE SEQUENCE</scope>
</reference>
<accession>A0A6J5P5M1</accession>
<organism evidence="1">
    <name type="scientific">uncultured Caudovirales phage</name>
    <dbReference type="NCBI Taxonomy" id="2100421"/>
    <lineage>
        <taxon>Viruses</taxon>
        <taxon>Duplodnaviria</taxon>
        <taxon>Heunggongvirae</taxon>
        <taxon>Uroviricota</taxon>
        <taxon>Caudoviricetes</taxon>
        <taxon>Peduoviridae</taxon>
        <taxon>Maltschvirus</taxon>
        <taxon>Maltschvirus maltsch</taxon>
    </lineage>
</organism>
<gene>
    <name evidence="1" type="ORF">UFOVP847_32</name>
</gene>
<evidence type="ECO:0000313" key="1">
    <source>
        <dbReference type="EMBL" id="CAB4166497.1"/>
    </source>
</evidence>
<dbReference type="EMBL" id="LR796789">
    <property type="protein sequence ID" value="CAB4166497.1"/>
    <property type="molecule type" value="Genomic_DNA"/>
</dbReference>
<name>A0A6J5P5M1_9CAUD</name>
<protein>
    <submittedName>
        <fullName evidence="1">Uncharacterized protein</fullName>
    </submittedName>
</protein>
<proteinExistence type="predicted"/>
<sequence length="205" mass="22352">MATGDTDVSICSDALVMLGASVISSLTEGTPAATACNRLYPDIRDSLLSSYAWSWSVQKVQLSRLSTAPTNEWRYAYQLPSNMLSGALAVFDSGASTARPINYGWEIYGSQLFTNMAVVYIDYQSTVGEVSMPPYFVRLLKTAVAGEIAMVITDQASKAEYYRAVAFGSLGENNRGGLFREAVNIDSRGQLSKTIEDFSLISVRY</sequence>